<reference evidence="3 4" key="1">
    <citation type="journal article" date="2019" name="Sci. Rep.">
        <title>A high-quality genome of Eragrostis curvula grass provides insights into Poaceae evolution and supports new strategies to enhance forage quality.</title>
        <authorList>
            <person name="Carballo J."/>
            <person name="Santos B.A.C.M."/>
            <person name="Zappacosta D."/>
            <person name="Garbus I."/>
            <person name="Selva J.P."/>
            <person name="Gallo C.A."/>
            <person name="Diaz A."/>
            <person name="Albertini E."/>
            <person name="Caccamo M."/>
            <person name="Echenique V."/>
        </authorList>
    </citation>
    <scope>NUCLEOTIDE SEQUENCE [LARGE SCALE GENOMIC DNA]</scope>
    <source>
        <strain evidence="4">cv. Victoria</strain>
        <tissue evidence="3">Leaf</tissue>
    </source>
</reference>
<feature type="non-terminal residue" evidence="3">
    <location>
        <position position="1"/>
    </location>
</feature>
<dbReference type="Proteomes" id="UP000324897">
    <property type="component" value="Chromosome 4"/>
</dbReference>
<proteinExistence type="predicted"/>
<evidence type="ECO:0000259" key="1">
    <source>
        <dbReference type="Pfam" id="PF00646"/>
    </source>
</evidence>
<evidence type="ECO:0000259" key="2">
    <source>
        <dbReference type="Pfam" id="PF23635"/>
    </source>
</evidence>
<sequence>MAAPPPALMADLVEDILLRFPPDDPVSLVRAALVCKEWCRIVSGPGFRRRFGELHRTAPMLGVLCNLRDDEGYYLSRFFPTASSCPPHADQWGWRALDARHGRVLLMGKGSEFALDVWAPLTEESWEVYIPPHFSLLTWNAAVLCAAHGACDHLDCHGGPFLVVLLDSDSGSRRLCVHVYSTEADAWSEPIYGPQSSICDIEMVPPALAGNTLYFLIDVTYRILKYELATANVSAIQLPPDFIVDFAVLTTAENGGLGFARLEPSGLYLWSMVTGPEGDASWTQIAVIQIETLLPVDVEISYDFIGFAHGVGVLFVGTNEGLFSIDLKSHRVRKVCDEECGNDGVHGVVPYISFYTPGNGP</sequence>
<comment type="caution">
    <text evidence="3">The sequence shown here is derived from an EMBL/GenBank/DDBJ whole genome shotgun (WGS) entry which is preliminary data.</text>
</comment>
<evidence type="ECO:0000313" key="3">
    <source>
        <dbReference type="EMBL" id="TVU40594.1"/>
    </source>
</evidence>
<dbReference type="EMBL" id="RWGY01000007">
    <property type="protein sequence ID" value="TVU40594.1"/>
    <property type="molecule type" value="Genomic_DNA"/>
</dbReference>
<dbReference type="PANTHER" id="PTHR32133">
    <property type="entry name" value="OS07G0120400 PROTEIN"/>
    <property type="match status" value="1"/>
</dbReference>
<accession>A0A5J9VZ19</accession>
<feature type="domain" description="F-box protein AT5G49610-like beta-propeller" evidence="2">
    <location>
        <begin position="97"/>
        <end position="357"/>
    </location>
</feature>
<dbReference type="OrthoDB" id="628792at2759"/>
<dbReference type="AlphaFoldDB" id="A0A5J9VZ19"/>
<organism evidence="3 4">
    <name type="scientific">Eragrostis curvula</name>
    <name type="common">weeping love grass</name>
    <dbReference type="NCBI Taxonomy" id="38414"/>
    <lineage>
        <taxon>Eukaryota</taxon>
        <taxon>Viridiplantae</taxon>
        <taxon>Streptophyta</taxon>
        <taxon>Embryophyta</taxon>
        <taxon>Tracheophyta</taxon>
        <taxon>Spermatophyta</taxon>
        <taxon>Magnoliopsida</taxon>
        <taxon>Liliopsida</taxon>
        <taxon>Poales</taxon>
        <taxon>Poaceae</taxon>
        <taxon>PACMAD clade</taxon>
        <taxon>Chloridoideae</taxon>
        <taxon>Eragrostideae</taxon>
        <taxon>Eragrostidinae</taxon>
        <taxon>Eragrostis</taxon>
    </lineage>
</organism>
<evidence type="ECO:0000313" key="4">
    <source>
        <dbReference type="Proteomes" id="UP000324897"/>
    </source>
</evidence>
<dbReference type="Pfam" id="PF23635">
    <property type="entry name" value="Beta-prop_AT5G49610-like"/>
    <property type="match status" value="1"/>
</dbReference>
<dbReference type="PANTHER" id="PTHR32133:SF386">
    <property type="entry name" value="F-BOX DOMAIN-CONTAINING PROTEIN"/>
    <property type="match status" value="1"/>
</dbReference>
<dbReference type="InterPro" id="IPR001810">
    <property type="entry name" value="F-box_dom"/>
</dbReference>
<dbReference type="Gramene" id="TVU40594">
    <property type="protein sequence ID" value="TVU40594"/>
    <property type="gene ID" value="EJB05_14061"/>
</dbReference>
<dbReference type="InterPro" id="IPR036047">
    <property type="entry name" value="F-box-like_dom_sf"/>
</dbReference>
<dbReference type="SUPFAM" id="SSF81383">
    <property type="entry name" value="F-box domain"/>
    <property type="match status" value="1"/>
</dbReference>
<dbReference type="InterPro" id="IPR056594">
    <property type="entry name" value="AT5G49610-like_b-prop"/>
</dbReference>
<keyword evidence="4" id="KW-1185">Reference proteome</keyword>
<name>A0A5J9VZ19_9POAL</name>
<protein>
    <submittedName>
        <fullName evidence="3">Uncharacterized protein</fullName>
    </submittedName>
</protein>
<gene>
    <name evidence="3" type="ORF">EJB05_14061</name>
</gene>
<dbReference type="Pfam" id="PF00646">
    <property type="entry name" value="F-box"/>
    <property type="match status" value="1"/>
</dbReference>
<feature type="domain" description="F-box" evidence="1">
    <location>
        <begin position="11"/>
        <end position="49"/>
    </location>
</feature>